<feature type="transmembrane region" description="Helical" evidence="2">
    <location>
        <begin position="39"/>
        <end position="62"/>
    </location>
</feature>
<feature type="region of interest" description="Disordered" evidence="1">
    <location>
        <begin position="1"/>
        <end position="20"/>
    </location>
</feature>
<keyword evidence="2" id="KW-1133">Transmembrane helix</keyword>
<feature type="transmembrane region" description="Helical" evidence="2">
    <location>
        <begin position="200"/>
        <end position="218"/>
    </location>
</feature>
<dbReference type="GO" id="GO:0140359">
    <property type="term" value="F:ABC-type transporter activity"/>
    <property type="evidence" value="ECO:0007669"/>
    <property type="project" value="InterPro"/>
</dbReference>
<dbReference type="Pfam" id="PF12679">
    <property type="entry name" value="ABC2_membrane_2"/>
    <property type="match status" value="1"/>
</dbReference>
<accession>A0A2M9CDF8</accession>
<dbReference type="OrthoDB" id="3297477at2"/>
<evidence type="ECO:0000313" key="3">
    <source>
        <dbReference type="EMBL" id="PJJ69905.1"/>
    </source>
</evidence>
<protein>
    <submittedName>
        <fullName evidence="3">ABC-2 type transport system permease protein</fullName>
    </submittedName>
</protein>
<dbReference type="GO" id="GO:0005886">
    <property type="term" value="C:plasma membrane"/>
    <property type="evidence" value="ECO:0007669"/>
    <property type="project" value="UniProtKB-SubCell"/>
</dbReference>
<dbReference type="PANTHER" id="PTHR37305:SF1">
    <property type="entry name" value="MEMBRANE PROTEIN"/>
    <property type="match status" value="1"/>
</dbReference>
<evidence type="ECO:0000313" key="4">
    <source>
        <dbReference type="Proteomes" id="UP000231693"/>
    </source>
</evidence>
<evidence type="ECO:0000256" key="1">
    <source>
        <dbReference type="SAM" id="MobiDB-lite"/>
    </source>
</evidence>
<keyword evidence="2" id="KW-0472">Membrane</keyword>
<organism evidence="3 4">
    <name type="scientific">Sediminihabitans luteus</name>
    <dbReference type="NCBI Taxonomy" id="1138585"/>
    <lineage>
        <taxon>Bacteria</taxon>
        <taxon>Bacillati</taxon>
        <taxon>Actinomycetota</taxon>
        <taxon>Actinomycetes</taxon>
        <taxon>Micrococcales</taxon>
        <taxon>Cellulomonadaceae</taxon>
        <taxon>Sediminihabitans</taxon>
    </lineage>
</organism>
<feature type="transmembrane region" description="Helical" evidence="2">
    <location>
        <begin position="82"/>
        <end position="103"/>
    </location>
</feature>
<dbReference type="EMBL" id="PGFE01000004">
    <property type="protein sequence ID" value="PJJ69905.1"/>
    <property type="molecule type" value="Genomic_DNA"/>
</dbReference>
<keyword evidence="4" id="KW-1185">Reference proteome</keyword>
<dbReference type="AlphaFoldDB" id="A0A2M9CDF8"/>
<feature type="transmembrane region" description="Helical" evidence="2">
    <location>
        <begin position="256"/>
        <end position="276"/>
    </location>
</feature>
<feature type="transmembrane region" description="Helical" evidence="2">
    <location>
        <begin position="124"/>
        <end position="152"/>
    </location>
</feature>
<dbReference type="PANTHER" id="PTHR37305">
    <property type="entry name" value="INTEGRAL MEMBRANE PROTEIN-RELATED"/>
    <property type="match status" value="1"/>
</dbReference>
<dbReference type="Proteomes" id="UP000231693">
    <property type="component" value="Unassembled WGS sequence"/>
</dbReference>
<evidence type="ECO:0000256" key="2">
    <source>
        <dbReference type="SAM" id="Phobius"/>
    </source>
</evidence>
<name>A0A2M9CDF8_9CELL</name>
<gene>
    <name evidence="3" type="ORF">CLV28_2382</name>
</gene>
<reference evidence="3 4" key="1">
    <citation type="submission" date="2017-11" db="EMBL/GenBank/DDBJ databases">
        <title>Genomic Encyclopedia of Archaeal and Bacterial Type Strains, Phase II (KMG-II): From Individual Species to Whole Genera.</title>
        <authorList>
            <person name="Goeker M."/>
        </authorList>
    </citation>
    <scope>NUCLEOTIDE SEQUENCE [LARGE SCALE GENOMIC DNA]</scope>
    <source>
        <strain evidence="3 4">DSM 25478</strain>
    </source>
</reference>
<comment type="caution">
    <text evidence="3">The sequence shown here is derived from an EMBL/GenBank/DDBJ whole genome shotgun (WGS) entry which is preliminary data.</text>
</comment>
<dbReference type="RefSeq" id="WP_100423544.1">
    <property type="nucleotide sequence ID" value="NZ_BOOX01000007.1"/>
</dbReference>
<proteinExistence type="predicted"/>
<keyword evidence="2" id="KW-0812">Transmembrane</keyword>
<feature type="transmembrane region" description="Helical" evidence="2">
    <location>
        <begin position="172"/>
        <end position="193"/>
    </location>
</feature>
<sequence>MTATAVAPATQASPSPYRRSFGGDVRSEWIKLRTLRSTWWVAGATLVVIAGFGLLTAFLNHASLSDEQLSATMGGIFTPTEIITSGAQLAYLILAVLGVLVVTNEYSSGMIRSTLAATPTRVPVLLAKAVVLGLTSLVLTVVGLVLAALVAMPVLAMDDISLDLADADAQRTLWGTLVFLVLISLMALGFGAILRHTAGAISTVVALLFVVPIVLFPFNNDVITEIEKYLPSSAANAFMTTSDAAQQGLALLSPEAGLAVMIAWAVVPLVIGAVLLKRRDA</sequence>